<accession>A0A126PZR5</accession>
<sequence>MIAKVLRLLISLIKLASAMCQYSRFVQKFVQKIKLILSPDFQVVCQGLQPAKPPIKALINLSVILAK</sequence>
<dbReference type="AlphaFoldDB" id="A0A126PZR5"/>
<protein>
    <recommendedName>
        <fullName evidence="4">Secreted protein</fullName>
    </recommendedName>
</protein>
<organism evidence="2 3">
    <name type="scientific">Alteromonas macleodii</name>
    <name type="common">Pseudoalteromonas macleodii</name>
    <dbReference type="NCBI Taxonomy" id="28108"/>
    <lineage>
        <taxon>Bacteria</taxon>
        <taxon>Pseudomonadati</taxon>
        <taxon>Pseudomonadota</taxon>
        <taxon>Gammaproteobacteria</taxon>
        <taxon>Alteromonadales</taxon>
        <taxon>Alteromonadaceae</taxon>
        <taxon>Alteromonas/Salinimonas group</taxon>
        <taxon>Alteromonas</taxon>
    </lineage>
</organism>
<evidence type="ECO:0000313" key="2">
    <source>
        <dbReference type="EMBL" id="AMJ97679.1"/>
    </source>
</evidence>
<proteinExistence type="predicted"/>
<name>A0A126PZR5_ALTMA</name>
<feature type="chain" id="PRO_5007272504" description="Secreted protein" evidence="1">
    <location>
        <begin position="19"/>
        <end position="67"/>
    </location>
</feature>
<dbReference type="EMBL" id="CP014323">
    <property type="protein sequence ID" value="AMJ97679.1"/>
    <property type="molecule type" value="Genomic_DNA"/>
</dbReference>
<reference evidence="2 3" key="1">
    <citation type="submission" date="2015-12" db="EMBL/GenBank/DDBJ databases">
        <authorList>
            <person name="Shamseldin A."/>
            <person name="Moawad H."/>
            <person name="Abd El-Rahim W.M."/>
            <person name="Sadowsky M.J."/>
        </authorList>
    </citation>
    <scope>NUCLEOTIDE SEQUENCE [LARGE SCALE GENOMIC DNA]</scope>
    <source>
        <strain evidence="2 3">D7</strain>
    </source>
</reference>
<keyword evidence="1" id="KW-0732">Signal</keyword>
<gene>
    <name evidence="2" type="ORF">AVL55_05595</name>
</gene>
<evidence type="ECO:0008006" key="4">
    <source>
        <dbReference type="Google" id="ProtNLM"/>
    </source>
</evidence>
<evidence type="ECO:0000256" key="1">
    <source>
        <dbReference type="SAM" id="SignalP"/>
    </source>
</evidence>
<dbReference type="Proteomes" id="UP000063991">
    <property type="component" value="Chromosome"/>
</dbReference>
<evidence type="ECO:0000313" key="3">
    <source>
        <dbReference type="Proteomes" id="UP000063991"/>
    </source>
</evidence>
<feature type="signal peptide" evidence="1">
    <location>
        <begin position="1"/>
        <end position="18"/>
    </location>
</feature>